<sequence length="36" mass="4217">MDSENQDRCSPEGRNRMRPLKELKTSAISAVWLLRK</sequence>
<evidence type="ECO:0000313" key="2">
    <source>
        <dbReference type="Proteomes" id="UP000288805"/>
    </source>
</evidence>
<reference evidence="1 2" key="1">
    <citation type="journal article" date="2018" name="PLoS Genet.">
        <title>Population sequencing reveals clonal diversity and ancestral inbreeding in the grapevine cultivar Chardonnay.</title>
        <authorList>
            <person name="Roach M.J."/>
            <person name="Johnson D.L."/>
            <person name="Bohlmann J."/>
            <person name="van Vuuren H.J."/>
            <person name="Jones S.J."/>
            <person name="Pretorius I.S."/>
            <person name="Schmidt S.A."/>
            <person name="Borneman A.R."/>
        </authorList>
    </citation>
    <scope>NUCLEOTIDE SEQUENCE [LARGE SCALE GENOMIC DNA]</scope>
    <source>
        <strain evidence="2">cv. Chardonnay</strain>
        <tissue evidence="1">Leaf</tissue>
    </source>
</reference>
<accession>A0A438E2K1</accession>
<protein>
    <submittedName>
        <fullName evidence="1">Uncharacterized protein</fullName>
    </submittedName>
</protein>
<dbReference type="Proteomes" id="UP000288805">
    <property type="component" value="Unassembled WGS sequence"/>
</dbReference>
<dbReference type="EMBL" id="QGNW01001422">
    <property type="protein sequence ID" value="RVW41928.1"/>
    <property type="molecule type" value="Genomic_DNA"/>
</dbReference>
<name>A0A438E2K1_VITVI</name>
<gene>
    <name evidence="1" type="ORF">CK203_081595</name>
</gene>
<evidence type="ECO:0000313" key="1">
    <source>
        <dbReference type="EMBL" id="RVW41928.1"/>
    </source>
</evidence>
<dbReference type="AlphaFoldDB" id="A0A438E2K1"/>
<comment type="caution">
    <text evidence="1">The sequence shown here is derived from an EMBL/GenBank/DDBJ whole genome shotgun (WGS) entry which is preliminary data.</text>
</comment>
<proteinExistence type="predicted"/>
<organism evidence="1 2">
    <name type="scientific">Vitis vinifera</name>
    <name type="common">Grape</name>
    <dbReference type="NCBI Taxonomy" id="29760"/>
    <lineage>
        <taxon>Eukaryota</taxon>
        <taxon>Viridiplantae</taxon>
        <taxon>Streptophyta</taxon>
        <taxon>Embryophyta</taxon>
        <taxon>Tracheophyta</taxon>
        <taxon>Spermatophyta</taxon>
        <taxon>Magnoliopsida</taxon>
        <taxon>eudicotyledons</taxon>
        <taxon>Gunneridae</taxon>
        <taxon>Pentapetalae</taxon>
        <taxon>rosids</taxon>
        <taxon>Vitales</taxon>
        <taxon>Vitaceae</taxon>
        <taxon>Viteae</taxon>
        <taxon>Vitis</taxon>
    </lineage>
</organism>